<feature type="transmembrane region" description="Helical" evidence="8">
    <location>
        <begin position="157"/>
        <end position="178"/>
    </location>
</feature>
<dbReference type="EMBL" id="CP002582">
    <property type="protein sequence ID" value="ADZ84762.1"/>
    <property type="molecule type" value="Genomic_DNA"/>
</dbReference>
<feature type="domain" description="Histidine kinase" evidence="9">
    <location>
        <begin position="198"/>
        <end position="416"/>
    </location>
</feature>
<reference evidence="10 11" key="1">
    <citation type="journal article" date="2011" name="J. Bacteriol.">
        <title>Complete genome sequence of the cellulose-degrading bacterium Cellulosilyticum lentocellum.</title>
        <authorList>
            <consortium name="US DOE Joint Genome Institute"/>
            <person name="Miller D.A."/>
            <person name="Suen G."/>
            <person name="Bruce D."/>
            <person name="Copeland A."/>
            <person name="Cheng J.F."/>
            <person name="Detter C."/>
            <person name="Goodwin L.A."/>
            <person name="Han C.S."/>
            <person name="Hauser L.J."/>
            <person name="Land M.L."/>
            <person name="Lapidus A."/>
            <person name="Lucas S."/>
            <person name="Meincke L."/>
            <person name="Pitluck S."/>
            <person name="Tapia R."/>
            <person name="Teshima H."/>
            <person name="Woyke T."/>
            <person name="Fox B.G."/>
            <person name="Angert E.R."/>
            <person name="Currie C.R."/>
        </authorList>
    </citation>
    <scope>NUCLEOTIDE SEQUENCE [LARGE SCALE GENOMIC DNA]</scope>
    <source>
        <strain evidence="11">ATCC 49066 / DSM 5427 / NCIMB 11756 / RHM5</strain>
    </source>
</reference>
<dbReference type="HOGENOM" id="CLU_000445_89_6_9"/>
<dbReference type="InterPro" id="IPR005467">
    <property type="entry name" value="His_kinase_dom"/>
</dbReference>
<dbReference type="GO" id="GO:0005886">
    <property type="term" value="C:plasma membrane"/>
    <property type="evidence" value="ECO:0007669"/>
    <property type="project" value="TreeGrafter"/>
</dbReference>
<dbReference type="EC" id="2.7.13.3" evidence="3"/>
<evidence type="ECO:0000256" key="3">
    <source>
        <dbReference type="ARBA" id="ARBA00012438"/>
    </source>
</evidence>
<gene>
    <name evidence="10" type="ordered locus">Clole_3066</name>
</gene>
<dbReference type="eggNOG" id="COG5002">
    <property type="taxonomic scope" value="Bacteria"/>
</dbReference>
<dbReference type="Proteomes" id="UP000008467">
    <property type="component" value="Chromosome"/>
</dbReference>
<dbReference type="SMART" id="SM00388">
    <property type="entry name" value="HisKA"/>
    <property type="match status" value="1"/>
</dbReference>
<proteinExistence type="predicted"/>
<dbReference type="Pfam" id="PF00512">
    <property type="entry name" value="HisKA"/>
    <property type="match status" value="1"/>
</dbReference>
<keyword evidence="8" id="KW-0472">Membrane</keyword>
<name>F2JNI6_CELLD</name>
<keyword evidence="8" id="KW-1133">Transmembrane helix</keyword>
<dbReference type="Gene3D" id="3.30.565.10">
    <property type="entry name" value="Histidine kinase-like ATPase, C-terminal domain"/>
    <property type="match status" value="1"/>
</dbReference>
<dbReference type="PROSITE" id="PS50109">
    <property type="entry name" value="HIS_KIN"/>
    <property type="match status" value="1"/>
</dbReference>
<dbReference type="InterPro" id="IPR036890">
    <property type="entry name" value="HATPase_C_sf"/>
</dbReference>
<keyword evidence="11" id="KW-1185">Reference proteome</keyword>
<dbReference type="SMART" id="SM00387">
    <property type="entry name" value="HATPase_c"/>
    <property type="match status" value="1"/>
</dbReference>
<keyword evidence="8" id="KW-0812">Transmembrane</keyword>
<comment type="subcellular location">
    <subcellularLocation>
        <location evidence="2">Membrane</location>
    </subcellularLocation>
</comment>
<dbReference type="Pfam" id="PF02518">
    <property type="entry name" value="HATPase_c"/>
    <property type="match status" value="1"/>
</dbReference>
<dbReference type="InterPro" id="IPR003661">
    <property type="entry name" value="HisK_dim/P_dom"/>
</dbReference>
<dbReference type="CDD" id="cd00082">
    <property type="entry name" value="HisKA"/>
    <property type="match status" value="1"/>
</dbReference>
<dbReference type="STRING" id="642492.Clole_3066"/>
<feature type="transmembrane region" description="Helical" evidence="8">
    <location>
        <begin position="14"/>
        <end position="37"/>
    </location>
</feature>
<dbReference type="PANTHER" id="PTHR45453:SF1">
    <property type="entry name" value="PHOSPHATE REGULON SENSOR PROTEIN PHOR"/>
    <property type="match status" value="1"/>
</dbReference>
<dbReference type="AlphaFoldDB" id="F2JNI6"/>
<dbReference type="SUPFAM" id="SSF47384">
    <property type="entry name" value="Homodimeric domain of signal transducing histidine kinase"/>
    <property type="match status" value="1"/>
</dbReference>
<dbReference type="InterPro" id="IPR036097">
    <property type="entry name" value="HisK_dim/P_sf"/>
</dbReference>
<protein>
    <recommendedName>
        <fullName evidence="3">histidine kinase</fullName>
        <ecNumber evidence="3">2.7.13.3</ecNumber>
    </recommendedName>
</protein>
<evidence type="ECO:0000313" key="10">
    <source>
        <dbReference type="EMBL" id="ADZ84762.1"/>
    </source>
</evidence>
<keyword evidence="4" id="KW-0597">Phosphoprotein</keyword>
<accession>F2JNI6</accession>
<evidence type="ECO:0000256" key="8">
    <source>
        <dbReference type="SAM" id="Phobius"/>
    </source>
</evidence>
<dbReference type="InterPro" id="IPR003594">
    <property type="entry name" value="HATPase_dom"/>
</dbReference>
<sequence>MQTKNIFRQTRRRIVVTSLEIVIGVLIIFAIVTSSIFDRNLYRSIDQQLLTHKNMTINDIKVILKEDQVTEVVMPVPLAQNLISFVWKQDVLIKGSPHPYVGSNPYPQFPAGSQDKIVTLKDDGHTYRGITFSTQDLRVELLLNVDTEVMKAKELRLALLMAGGIVIFIVLGLGYYLATITLKPLKRAYDKQVMFIQHASHEMRTPLAIMKGRLELLARHNNETIEAHFEELSQMMEELRGLEKLNSDLFLMSKEDVGGKLELSTFEVNTFLKGIYSFYEDYGELQEKKLHFTETGQPIQVYWDQIKVKRCVSILIENALKYTQAGDEIHLSVIPKSDKSLQIVVSDTGIGIKKEELPHIFERFYRSGEVRAAGIEGSGIGLSLLESLAYTMGIKLKVESIYEKGTTFKLDIPIKMK</sequence>
<dbReference type="InterPro" id="IPR004358">
    <property type="entry name" value="Sig_transdc_His_kin-like_C"/>
</dbReference>
<keyword evidence="7" id="KW-0902">Two-component regulatory system</keyword>
<dbReference type="PRINTS" id="PR00344">
    <property type="entry name" value="BCTRLSENSOR"/>
</dbReference>
<keyword evidence="5" id="KW-0808">Transferase</keyword>
<dbReference type="RefSeq" id="WP_013658041.1">
    <property type="nucleotide sequence ID" value="NC_015275.1"/>
</dbReference>
<organism evidence="10 11">
    <name type="scientific">Cellulosilyticum lentocellum (strain ATCC 49066 / DSM 5427 / NCIMB 11756 / RHM5)</name>
    <name type="common">Clostridium lentocellum</name>
    <dbReference type="NCBI Taxonomy" id="642492"/>
    <lineage>
        <taxon>Bacteria</taxon>
        <taxon>Bacillati</taxon>
        <taxon>Bacillota</taxon>
        <taxon>Clostridia</taxon>
        <taxon>Lachnospirales</taxon>
        <taxon>Cellulosilyticaceae</taxon>
        <taxon>Cellulosilyticum</taxon>
    </lineage>
</organism>
<evidence type="ECO:0000259" key="9">
    <source>
        <dbReference type="PROSITE" id="PS50109"/>
    </source>
</evidence>
<evidence type="ECO:0000256" key="5">
    <source>
        <dbReference type="ARBA" id="ARBA00022679"/>
    </source>
</evidence>
<keyword evidence="6 10" id="KW-0418">Kinase</keyword>
<evidence type="ECO:0000256" key="6">
    <source>
        <dbReference type="ARBA" id="ARBA00022777"/>
    </source>
</evidence>
<dbReference type="PANTHER" id="PTHR45453">
    <property type="entry name" value="PHOSPHATE REGULON SENSOR PROTEIN PHOR"/>
    <property type="match status" value="1"/>
</dbReference>
<evidence type="ECO:0000256" key="4">
    <source>
        <dbReference type="ARBA" id="ARBA00022553"/>
    </source>
</evidence>
<evidence type="ECO:0000256" key="2">
    <source>
        <dbReference type="ARBA" id="ARBA00004370"/>
    </source>
</evidence>
<dbReference type="GO" id="GO:0000155">
    <property type="term" value="F:phosphorelay sensor kinase activity"/>
    <property type="evidence" value="ECO:0007669"/>
    <property type="project" value="InterPro"/>
</dbReference>
<dbReference type="Gene3D" id="1.10.287.130">
    <property type="match status" value="1"/>
</dbReference>
<dbReference type="KEGG" id="cle:Clole_3066"/>
<evidence type="ECO:0000256" key="1">
    <source>
        <dbReference type="ARBA" id="ARBA00000085"/>
    </source>
</evidence>
<dbReference type="GO" id="GO:0004721">
    <property type="term" value="F:phosphoprotein phosphatase activity"/>
    <property type="evidence" value="ECO:0007669"/>
    <property type="project" value="TreeGrafter"/>
</dbReference>
<dbReference type="GO" id="GO:0016036">
    <property type="term" value="P:cellular response to phosphate starvation"/>
    <property type="evidence" value="ECO:0007669"/>
    <property type="project" value="TreeGrafter"/>
</dbReference>
<comment type="catalytic activity">
    <reaction evidence="1">
        <text>ATP + protein L-histidine = ADP + protein N-phospho-L-histidine.</text>
        <dbReference type="EC" id="2.7.13.3"/>
    </reaction>
</comment>
<dbReference type="InterPro" id="IPR050351">
    <property type="entry name" value="BphY/WalK/GraS-like"/>
</dbReference>
<dbReference type="SUPFAM" id="SSF55874">
    <property type="entry name" value="ATPase domain of HSP90 chaperone/DNA topoisomerase II/histidine kinase"/>
    <property type="match status" value="1"/>
</dbReference>
<dbReference type="CDD" id="cd00075">
    <property type="entry name" value="HATPase"/>
    <property type="match status" value="1"/>
</dbReference>
<evidence type="ECO:0000313" key="11">
    <source>
        <dbReference type="Proteomes" id="UP000008467"/>
    </source>
</evidence>
<evidence type="ECO:0000256" key="7">
    <source>
        <dbReference type="ARBA" id="ARBA00023012"/>
    </source>
</evidence>